<gene>
    <name evidence="2" type="ORF">CIL05_06495</name>
</gene>
<dbReference type="PANTHER" id="PTHR40086">
    <property type="entry name" value="PHOSPHOTRANSFERASE YTMP-RELATED"/>
    <property type="match status" value="1"/>
</dbReference>
<dbReference type="GO" id="GO:0016740">
    <property type="term" value="F:transferase activity"/>
    <property type="evidence" value="ECO:0007669"/>
    <property type="project" value="UniProtKB-KW"/>
</dbReference>
<dbReference type="SUPFAM" id="SSF56112">
    <property type="entry name" value="Protein kinase-like (PK-like)"/>
    <property type="match status" value="1"/>
</dbReference>
<dbReference type="InterPro" id="IPR011009">
    <property type="entry name" value="Kinase-like_dom_sf"/>
</dbReference>
<dbReference type="RefSeq" id="WP_095654711.1">
    <property type="nucleotide sequence ID" value="NZ_NPOA01000004.1"/>
</dbReference>
<dbReference type="InterPro" id="IPR052077">
    <property type="entry name" value="CcrZ_PhaseVar_Mediator"/>
</dbReference>
<dbReference type="PANTHER" id="PTHR40086:SF1">
    <property type="entry name" value="CELL CYCLE REGULATOR CCRZ"/>
    <property type="match status" value="1"/>
</dbReference>
<evidence type="ECO:0000313" key="3">
    <source>
        <dbReference type="Proteomes" id="UP000218887"/>
    </source>
</evidence>
<dbReference type="EMBL" id="NPOA01000004">
    <property type="protein sequence ID" value="PAV30109.1"/>
    <property type="molecule type" value="Genomic_DNA"/>
</dbReference>
<comment type="caution">
    <text evidence="2">The sequence shown here is derived from an EMBL/GenBank/DDBJ whole genome shotgun (WGS) entry which is preliminary data.</text>
</comment>
<accession>A0A2A2IEF0</accession>
<dbReference type="AlphaFoldDB" id="A0A2A2IEF0"/>
<dbReference type="Gene3D" id="3.90.1200.10">
    <property type="match status" value="1"/>
</dbReference>
<evidence type="ECO:0000259" key="1">
    <source>
        <dbReference type="Pfam" id="PF01636"/>
    </source>
</evidence>
<evidence type="ECO:0000313" key="2">
    <source>
        <dbReference type="EMBL" id="PAV30109.1"/>
    </source>
</evidence>
<dbReference type="Pfam" id="PF01636">
    <property type="entry name" value="APH"/>
    <property type="match status" value="1"/>
</dbReference>
<reference evidence="2 3" key="1">
    <citation type="submission" date="2017-08" db="EMBL/GenBank/DDBJ databases">
        <title>Virgibacillus indicus sp. nov. and Virgibacillus profoundi sp. nov, two moderately halophilic bacteria isolated from marine sediment by using the Microfluidic Streak Plate.</title>
        <authorList>
            <person name="Xu B."/>
            <person name="Hu B."/>
            <person name="Wang J."/>
            <person name="Zhu Y."/>
            <person name="Huang L."/>
            <person name="Du W."/>
            <person name="Huang Y."/>
        </authorList>
    </citation>
    <scope>NUCLEOTIDE SEQUENCE [LARGE SCALE GENOMIC DNA]</scope>
    <source>
        <strain evidence="2 3">IO3-P3-H5</strain>
    </source>
</reference>
<sequence length="272" mass="31706">MVDWLKRVLGTGWEVMPAGGLTGDAYIATKNNERLFLKRNSSPFLAVLSAVGIVPKLIWTKRMENGDVITAQEWLDARELKPLEMQHHQVAELLRKIHHSSELLHMLMRMGKKPVTSDESFINMSERLDSTDLITKYDDVRIAMRYLEQLLPITGEQKLVVCHGDLNHNNLLLTNKGSLYLVDWENAIIADPVTDYGMVLKWYIPKENWNDWLRNYGIAKDEHLIKRMYWYLLLDGLNYLSWHSERNEPIKVMDRLKDLNELNEYIGTSILN</sequence>
<keyword evidence="3" id="KW-1185">Reference proteome</keyword>
<protein>
    <submittedName>
        <fullName evidence="2">Phosphotransferase</fullName>
    </submittedName>
</protein>
<dbReference type="OrthoDB" id="3171511at2"/>
<feature type="domain" description="Aminoglycoside phosphotransferase" evidence="1">
    <location>
        <begin position="18"/>
        <end position="220"/>
    </location>
</feature>
<dbReference type="InterPro" id="IPR002575">
    <property type="entry name" value="Aminoglycoside_PTrfase"/>
</dbReference>
<keyword evidence="2" id="KW-0808">Transferase</keyword>
<dbReference type="Proteomes" id="UP000218887">
    <property type="component" value="Unassembled WGS sequence"/>
</dbReference>
<organism evidence="2 3">
    <name type="scientific">Virgibacillus profundi</name>
    <dbReference type="NCBI Taxonomy" id="2024555"/>
    <lineage>
        <taxon>Bacteria</taxon>
        <taxon>Bacillati</taxon>
        <taxon>Bacillota</taxon>
        <taxon>Bacilli</taxon>
        <taxon>Bacillales</taxon>
        <taxon>Bacillaceae</taxon>
        <taxon>Virgibacillus</taxon>
    </lineage>
</organism>
<name>A0A2A2IEF0_9BACI</name>
<proteinExistence type="predicted"/>